<evidence type="ECO:0000313" key="5">
    <source>
        <dbReference type="EMBL" id="CAD8052101.1"/>
    </source>
</evidence>
<feature type="transmembrane region" description="Helical" evidence="2">
    <location>
        <begin position="1226"/>
        <end position="1248"/>
    </location>
</feature>
<keyword evidence="2" id="KW-0812">Transmembrane</keyword>
<dbReference type="InterPro" id="IPR006212">
    <property type="entry name" value="Furin_repeat"/>
</dbReference>
<feature type="domain" description="EGF-like" evidence="4">
    <location>
        <begin position="544"/>
        <end position="573"/>
    </location>
</feature>
<feature type="domain" description="EGF-like" evidence="4">
    <location>
        <begin position="321"/>
        <end position="361"/>
    </location>
</feature>
<feature type="domain" description="EGF-like" evidence="4">
    <location>
        <begin position="91"/>
        <end position="135"/>
    </location>
</feature>
<keyword evidence="1" id="KW-0175">Coiled coil</keyword>
<feature type="domain" description="EGF-like" evidence="4">
    <location>
        <begin position="506"/>
        <end position="543"/>
    </location>
</feature>
<feature type="chain" id="PRO_5035854871" description="EGF-like domain-containing protein" evidence="3">
    <location>
        <begin position="27"/>
        <end position="1295"/>
    </location>
</feature>
<evidence type="ECO:0000256" key="2">
    <source>
        <dbReference type="SAM" id="Phobius"/>
    </source>
</evidence>
<evidence type="ECO:0000313" key="6">
    <source>
        <dbReference type="Proteomes" id="UP000688137"/>
    </source>
</evidence>
<dbReference type="OMA" id="INNICIC"/>
<feature type="transmembrane region" description="Helical" evidence="2">
    <location>
        <begin position="1195"/>
        <end position="1214"/>
    </location>
</feature>
<name>A0A8S1KCH9_PARPR</name>
<feature type="transmembrane region" description="Helical" evidence="2">
    <location>
        <begin position="1063"/>
        <end position="1082"/>
    </location>
</feature>
<dbReference type="SMART" id="SM00261">
    <property type="entry name" value="FU"/>
    <property type="match status" value="11"/>
</dbReference>
<accession>A0A8S1KCH9</accession>
<feature type="transmembrane region" description="Helical" evidence="2">
    <location>
        <begin position="1094"/>
        <end position="1113"/>
    </location>
</feature>
<feature type="transmembrane region" description="Helical" evidence="2">
    <location>
        <begin position="995"/>
        <end position="1017"/>
    </location>
</feature>
<feature type="domain" description="EGF-like" evidence="4">
    <location>
        <begin position="366"/>
        <end position="409"/>
    </location>
</feature>
<protein>
    <recommendedName>
        <fullName evidence="4">EGF-like domain-containing protein</fullName>
    </recommendedName>
</protein>
<feature type="domain" description="EGF-like" evidence="4">
    <location>
        <begin position="137"/>
        <end position="179"/>
    </location>
</feature>
<keyword evidence="3" id="KW-0732">Signal</keyword>
<dbReference type="PANTHER" id="PTHR38934">
    <property type="entry name" value="HYPHALLY REGULATED CELL WALL PROTEIN 1"/>
    <property type="match status" value="1"/>
</dbReference>
<dbReference type="PANTHER" id="PTHR38934:SF6">
    <property type="entry name" value="CHROMOSOME UNDETERMINED SCAFFOLD_176, WHOLE GENOME SHOTGUN SEQUENCE"/>
    <property type="match status" value="1"/>
</dbReference>
<dbReference type="InterPro" id="IPR000742">
    <property type="entry name" value="EGF"/>
</dbReference>
<dbReference type="EMBL" id="CAJJDM010000016">
    <property type="protein sequence ID" value="CAD8052101.1"/>
    <property type="molecule type" value="Genomic_DNA"/>
</dbReference>
<feature type="domain" description="EGF-like" evidence="4">
    <location>
        <begin position="180"/>
        <end position="225"/>
    </location>
</feature>
<comment type="caution">
    <text evidence="5">The sequence shown here is derived from an EMBL/GenBank/DDBJ whole genome shotgun (WGS) entry which is preliminary data.</text>
</comment>
<feature type="coiled-coil region" evidence="1">
    <location>
        <begin position="1245"/>
        <end position="1277"/>
    </location>
</feature>
<evidence type="ECO:0000256" key="1">
    <source>
        <dbReference type="SAM" id="Coils"/>
    </source>
</evidence>
<feature type="domain" description="EGF-like" evidence="4">
    <location>
        <begin position="277"/>
        <end position="316"/>
    </location>
</feature>
<proteinExistence type="predicted"/>
<gene>
    <name evidence="5" type="ORF">PPRIM_AZ9-3.1.T0190014</name>
</gene>
<feature type="transmembrane region" description="Helical" evidence="2">
    <location>
        <begin position="1167"/>
        <end position="1183"/>
    </location>
</feature>
<feature type="domain" description="EGF-like" evidence="4">
    <location>
        <begin position="417"/>
        <end position="455"/>
    </location>
</feature>
<feature type="domain" description="EGF-like" evidence="4">
    <location>
        <begin position="226"/>
        <end position="272"/>
    </location>
</feature>
<feature type="signal peptide" evidence="3">
    <location>
        <begin position="1"/>
        <end position="26"/>
    </location>
</feature>
<sequence length="1295" mass="148782">MRYNSILVLLIFKTIIFPSNFQNILAQCCQTNCQQCVISICLQCNPGYYLSGSLCYSCIQSCIVCSSSTVCTQCNDNYWLNGNSCSPCTKPCANCLTNGNICNTCVDTINQTPPQCNCKDGYIMNTLTYLCDQCQHPCATCQITINHCLTCIDNINQTVDALNQCKCNSGFLMNGVNCEACLNPCLQCLGSANYCTECKDVEHYISNGQCICNSGYINDNNYNCIPCQYPCSTCSINDNHCDSCTDPNHQINAFFQCICKETYYSNTINTCAICIQPCAQCDINGCLTCIDSNQIINSSQNCICKQGYFQVGFNCQQCVMPCQTCELNQDHCLTCIDINQTQINNLCICNDGYFEINNNCQICQIPCTKCKIQNDHCLECLDPNHELISNKCVCKYGFGTSGVNNINCSLCQYPCLDCSSSTNTCLSCIDNNRFKLENNKCVCKQGYFDIGTDCLKCSSQCSTCSEQSSKCLSCSDPNHVLQLNDCYCKPGYYTDSYKNCLQCQLPCLTCNQDFCTSCQDEYYLVEGQCICKEGYYYVDFHCEQCNQNCSKCNSQFECTECIDQYYLQNTQCLKCQIPCLQCVDIQTCKTCSDNYIIDDQGKCIQCIQNCEYCIDSINCVKCFDEFYYHDQACIPCSNQCQTCEKNSNFCTSCKDSKQILNKKTGICYQINNYGDQYDYDNLEQILLLQDIRCNYNQLLIGYECINQCGNGILNEQYEQCDDGNQLGGDGCSFLCIQEDSYLCKHYVNSPSICSFIQPPDFRLNLLSNQQNQIKLIELSFTQKVKIPTDLNFEEIAIISIIPQTRININILNITSLSTEFEYPKYQIIVEFLDSVEDAYLQIEFAQSLIKNEFDLDLITYQMQLKLGNPFILSQQNQQKLTQIVLLNDAIMYSMISISGLAFLTGNAIMFFNLIDLLQSLSYIRYMQYDFPPHLIQFLNTYSKISLKPLLDHLKIDELFKYLNGGTLPFQNSKKSNQTQLNPLNQFYLLNAKGCYLSILVSLLTYLICTLLTSQIILQIQIKLFKKNKQNEKYLRFILFFQKKIQNFCAKFKKEYISFGLPKVYFAILHQLFFSALLQFPNYSFNSLFMTFNSINAIFCLILILLISLQLLSITQIKIKDRLKWKYFYQDSQPQFWAFNQKSFQIYRIMAYIFMIVEALNYPEIQSILLSMSSFFYLLYLIKFRPLKSKYEEAKLISKEFFFILISGSFLIYGFQLSFNQQLYYGWIHIALFTLMLISNLIIDLIECINKTLQKHKRKQEKLQKKEINNKMNQLQQFIILDTNQQYNSQGGKLKN</sequence>
<keyword evidence="2" id="KW-0472">Membrane</keyword>
<dbReference type="SMART" id="SM00181">
    <property type="entry name" value="EGF"/>
    <property type="match status" value="13"/>
</dbReference>
<keyword evidence="2" id="KW-1133">Transmembrane helix</keyword>
<keyword evidence="6" id="KW-1185">Reference proteome</keyword>
<evidence type="ECO:0000259" key="4">
    <source>
        <dbReference type="SMART" id="SM00181"/>
    </source>
</evidence>
<feature type="domain" description="EGF-like" evidence="4">
    <location>
        <begin position="574"/>
        <end position="604"/>
    </location>
</feature>
<reference evidence="5" key="1">
    <citation type="submission" date="2021-01" db="EMBL/GenBank/DDBJ databases">
        <authorList>
            <consortium name="Genoscope - CEA"/>
            <person name="William W."/>
        </authorList>
    </citation>
    <scope>NUCLEOTIDE SEQUENCE</scope>
</reference>
<feature type="domain" description="EGF-like" evidence="4">
    <location>
        <begin position="635"/>
        <end position="668"/>
    </location>
</feature>
<organism evidence="5 6">
    <name type="scientific">Paramecium primaurelia</name>
    <dbReference type="NCBI Taxonomy" id="5886"/>
    <lineage>
        <taxon>Eukaryota</taxon>
        <taxon>Sar</taxon>
        <taxon>Alveolata</taxon>
        <taxon>Ciliophora</taxon>
        <taxon>Intramacronucleata</taxon>
        <taxon>Oligohymenophorea</taxon>
        <taxon>Peniculida</taxon>
        <taxon>Parameciidae</taxon>
        <taxon>Paramecium</taxon>
    </lineage>
</organism>
<feature type="domain" description="EGF-like" evidence="4">
    <location>
        <begin position="57"/>
        <end position="86"/>
    </location>
</feature>
<evidence type="ECO:0000256" key="3">
    <source>
        <dbReference type="SAM" id="SignalP"/>
    </source>
</evidence>
<dbReference type="Proteomes" id="UP000688137">
    <property type="component" value="Unassembled WGS sequence"/>
</dbReference>